<evidence type="ECO:0000313" key="1">
    <source>
        <dbReference type="EMBL" id="KWX03536.1"/>
    </source>
</evidence>
<proteinExistence type="predicted"/>
<name>A0A132N0N1_9ACTN</name>
<accession>A0A132N0N1</accession>
<dbReference type="EMBL" id="JYIJ01000017">
    <property type="protein sequence ID" value="KWX03536.1"/>
    <property type="molecule type" value="Genomic_DNA"/>
</dbReference>
<reference evidence="1 2" key="1">
    <citation type="submission" date="2015-02" db="EMBL/GenBank/DDBJ databases">
        <title>Physiological reanalysis, assessment of diazotrophy, and genome sequences of multiple isolates of Streptomyces thermoautotrophicus.</title>
        <authorList>
            <person name="MacKellar D.C."/>
            <person name="Lieber L."/>
            <person name="Norman J."/>
            <person name="Bolger A."/>
            <person name="Tobin C."/>
            <person name="Murray J.W."/>
            <person name="Prell J."/>
        </authorList>
    </citation>
    <scope>NUCLEOTIDE SEQUENCE [LARGE SCALE GENOMIC DNA]</scope>
    <source>
        <strain evidence="1 2">UBT1</strain>
    </source>
</reference>
<dbReference type="Proteomes" id="UP000070659">
    <property type="component" value="Unassembled WGS sequence"/>
</dbReference>
<organism evidence="1 2">
    <name type="scientific">Carbonactinospora thermoautotrophica</name>
    <dbReference type="NCBI Taxonomy" id="1469144"/>
    <lineage>
        <taxon>Bacteria</taxon>
        <taxon>Bacillati</taxon>
        <taxon>Actinomycetota</taxon>
        <taxon>Actinomycetes</taxon>
        <taxon>Kitasatosporales</taxon>
        <taxon>Carbonactinosporaceae</taxon>
        <taxon>Carbonactinospora</taxon>
    </lineage>
</organism>
<gene>
    <name evidence="1" type="ORF">TH66_11745</name>
</gene>
<comment type="caution">
    <text evidence="1">The sequence shown here is derived from an EMBL/GenBank/DDBJ whole genome shotgun (WGS) entry which is preliminary data.</text>
</comment>
<evidence type="ECO:0000313" key="2">
    <source>
        <dbReference type="Proteomes" id="UP000070659"/>
    </source>
</evidence>
<dbReference type="SUPFAM" id="SSF53756">
    <property type="entry name" value="UDP-Glycosyltransferase/glycogen phosphorylase"/>
    <property type="match status" value="1"/>
</dbReference>
<sequence length="405" mass="45583">MKRLRVLFAPRNIAGQPTEWAAALKELGHHAEVWSFGEAAFGIPVDRVFDQDRLLADPLYRWQVLDDAVRGFDVFHFQYGRSLLNAHEPELPELWDLPLLRSLGKRVFMHWHGSDVRLKSKHMEREGPDSYLADATVDEDAILARVSICRRFCDRMFVSTPGLLDYVPDARHIPLAIDAAAWATERGPEPDKPVVVHIPSKRATKGSHHVDAALIPLHEQGVIEYRALSGLTREQVKAEFRRADMVVDSMTIGDHGLVAVEAMACGAVALAHVHERNRARTPGTPVVEVTKDTLGKVVRELAADPRERARLRAEGVAWVRRHHDREAVARLLVQEYTAPRTKITAGYPDWPRTAGDARLRALEAEVERLRREGGAPARPTLRDRIEANPALHLAARRLAARVRRK</sequence>
<dbReference type="RefSeq" id="WP_067070142.1">
    <property type="nucleotide sequence ID" value="NZ_JYIJ01000017.1"/>
</dbReference>
<dbReference type="AlphaFoldDB" id="A0A132N0N1"/>
<protein>
    <recommendedName>
        <fullName evidence="3">Glycosyltransferase</fullName>
    </recommendedName>
</protein>
<dbReference type="Gene3D" id="3.40.50.2000">
    <property type="entry name" value="Glycogen Phosphorylase B"/>
    <property type="match status" value="1"/>
</dbReference>
<evidence type="ECO:0008006" key="3">
    <source>
        <dbReference type="Google" id="ProtNLM"/>
    </source>
</evidence>
<dbReference type="PATRIC" id="fig|1469144.8.peg.2881"/>